<dbReference type="Proteomes" id="UP001501844">
    <property type="component" value="Unassembled WGS sequence"/>
</dbReference>
<dbReference type="EC" id="4.1.2.50" evidence="4"/>
<name>A0ABP8G211_9BACT</name>
<accession>A0ABP8G211</accession>
<comment type="caution">
    <text evidence="11">The sequence shown here is derived from an EMBL/GenBank/DDBJ whole genome shotgun (WGS) entry which is preliminary data.</text>
</comment>
<comment type="catalytic activity">
    <reaction evidence="10">
        <text>7,8-dihydroneopterin 3'-triphosphate + H2O = 6-carboxy-5,6,7,8-tetrahydropterin + triphosphate + acetaldehyde + 2 H(+)</text>
        <dbReference type="Rhea" id="RHEA:27966"/>
        <dbReference type="ChEBI" id="CHEBI:15343"/>
        <dbReference type="ChEBI" id="CHEBI:15377"/>
        <dbReference type="ChEBI" id="CHEBI:15378"/>
        <dbReference type="ChEBI" id="CHEBI:18036"/>
        <dbReference type="ChEBI" id="CHEBI:58462"/>
        <dbReference type="ChEBI" id="CHEBI:61032"/>
        <dbReference type="EC" id="4.1.2.50"/>
    </reaction>
</comment>
<dbReference type="InterPro" id="IPR038418">
    <property type="entry name" value="6-PTP_synth/QueD_sf"/>
</dbReference>
<evidence type="ECO:0000256" key="2">
    <source>
        <dbReference type="ARBA" id="ARBA00005061"/>
    </source>
</evidence>
<evidence type="ECO:0000313" key="11">
    <source>
        <dbReference type="EMBL" id="GAA4315682.1"/>
    </source>
</evidence>
<comment type="similarity">
    <text evidence="3">Belongs to the PTPS family. QueD subfamily.</text>
</comment>
<dbReference type="Gene3D" id="3.30.479.10">
    <property type="entry name" value="6-pyruvoyl tetrahydropterin synthase/QueD"/>
    <property type="match status" value="1"/>
</dbReference>
<sequence>MANWIRLTRRFTFETAHALAHYDGACRHVHGHSYKLEVTVLGQPLQEERHPKNGMVMDFGDLKLMVQERVLQVFDHALILPKDSPASLVAALQEHGHKLLLPDWQPTCENMLLHIKDQLQPHLPQRITLHSLKLWETENAYGEWYASDNE</sequence>
<evidence type="ECO:0000256" key="10">
    <source>
        <dbReference type="ARBA" id="ARBA00048807"/>
    </source>
</evidence>
<evidence type="ECO:0000256" key="7">
    <source>
        <dbReference type="ARBA" id="ARBA00022833"/>
    </source>
</evidence>
<comment type="pathway">
    <text evidence="2">Purine metabolism; 7-cyano-7-deazaguanine biosynthesis.</text>
</comment>
<dbReference type="RefSeq" id="WP_345169485.1">
    <property type="nucleotide sequence ID" value="NZ_BAABGX010000003.1"/>
</dbReference>
<dbReference type="PANTHER" id="PTHR12589:SF7">
    <property type="entry name" value="6-PYRUVOYL TETRAHYDROBIOPTERIN SYNTHASE"/>
    <property type="match status" value="1"/>
</dbReference>
<gene>
    <name evidence="11" type="ORF">GCM10023183_36510</name>
</gene>
<reference evidence="12" key="1">
    <citation type="journal article" date="2019" name="Int. J. Syst. Evol. Microbiol.">
        <title>The Global Catalogue of Microorganisms (GCM) 10K type strain sequencing project: providing services to taxonomists for standard genome sequencing and annotation.</title>
        <authorList>
            <consortium name="The Broad Institute Genomics Platform"/>
            <consortium name="The Broad Institute Genome Sequencing Center for Infectious Disease"/>
            <person name="Wu L."/>
            <person name="Ma J."/>
        </authorList>
    </citation>
    <scope>NUCLEOTIDE SEQUENCE [LARGE SCALE GENOMIC DNA]</scope>
    <source>
        <strain evidence="12">JCM 17917</strain>
    </source>
</reference>
<evidence type="ECO:0000256" key="9">
    <source>
        <dbReference type="ARBA" id="ARBA00031449"/>
    </source>
</evidence>
<dbReference type="InterPro" id="IPR007115">
    <property type="entry name" value="6-PTP_synth/QueD"/>
</dbReference>
<comment type="cofactor">
    <cofactor evidence="1">
        <name>Zn(2+)</name>
        <dbReference type="ChEBI" id="CHEBI:29105"/>
    </cofactor>
</comment>
<dbReference type="SUPFAM" id="SSF55620">
    <property type="entry name" value="Tetrahydrobiopterin biosynthesis enzymes-like"/>
    <property type="match status" value="1"/>
</dbReference>
<dbReference type="EMBL" id="BAABGX010000003">
    <property type="protein sequence ID" value="GAA4315682.1"/>
    <property type="molecule type" value="Genomic_DNA"/>
</dbReference>
<keyword evidence="7" id="KW-0862">Zinc</keyword>
<keyword evidence="8" id="KW-0456">Lyase</keyword>
<keyword evidence="12" id="KW-1185">Reference proteome</keyword>
<dbReference type="PANTHER" id="PTHR12589">
    <property type="entry name" value="PYRUVOYL TETRAHYDROBIOPTERIN SYNTHASE"/>
    <property type="match status" value="1"/>
</dbReference>
<evidence type="ECO:0000256" key="1">
    <source>
        <dbReference type="ARBA" id="ARBA00001947"/>
    </source>
</evidence>
<organism evidence="11 12">
    <name type="scientific">Nibribacter koreensis</name>
    <dbReference type="NCBI Taxonomy" id="1084519"/>
    <lineage>
        <taxon>Bacteria</taxon>
        <taxon>Pseudomonadati</taxon>
        <taxon>Bacteroidota</taxon>
        <taxon>Cytophagia</taxon>
        <taxon>Cytophagales</taxon>
        <taxon>Hymenobacteraceae</taxon>
        <taxon>Nibribacter</taxon>
    </lineage>
</organism>
<dbReference type="PIRSF" id="PIRSF006113">
    <property type="entry name" value="PTP_synth"/>
    <property type="match status" value="1"/>
</dbReference>
<dbReference type="Pfam" id="PF01242">
    <property type="entry name" value="PTPS"/>
    <property type="match status" value="1"/>
</dbReference>
<proteinExistence type="inferred from homology"/>
<evidence type="ECO:0000313" key="12">
    <source>
        <dbReference type="Proteomes" id="UP001501844"/>
    </source>
</evidence>
<protein>
    <recommendedName>
        <fullName evidence="5">6-carboxy-5,6,7,8-tetrahydropterin synthase</fullName>
        <ecNumber evidence="4">4.1.2.50</ecNumber>
    </recommendedName>
    <alternativeName>
        <fullName evidence="9">Queuosine biosynthesis protein QueD</fullName>
    </alternativeName>
</protein>
<evidence type="ECO:0000256" key="4">
    <source>
        <dbReference type="ARBA" id="ARBA00012982"/>
    </source>
</evidence>
<keyword evidence="6" id="KW-0479">Metal-binding</keyword>
<evidence type="ECO:0000256" key="6">
    <source>
        <dbReference type="ARBA" id="ARBA00022723"/>
    </source>
</evidence>
<evidence type="ECO:0000256" key="8">
    <source>
        <dbReference type="ARBA" id="ARBA00023239"/>
    </source>
</evidence>
<evidence type="ECO:0000256" key="3">
    <source>
        <dbReference type="ARBA" id="ARBA00008900"/>
    </source>
</evidence>
<evidence type="ECO:0000256" key="5">
    <source>
        <dbReference type="ARBA" id="ARBA00018141"/>
    </source>
</evidence>